<dbReference type="GO" id="GO:0003677">
    <property type="term" value="F:DNA binding"/>
    <property type="evidence" value="ECO:0007669"/>
    <property type="project" value="UniProtKB-KW"/>
</dbReference>
<dbReference type="PRINTS" id="PR00040">
    <property type="entry name" value="HTHMERR"/>
</dbReference>
<dbReference type="SUPFAM" id="SSF46955">
    <property type="entry name" value="Putative DNA-binding domain"/>
    <property type="match status" value="1"/>
</dbReference>
<feature type="domain" description="HTH merR-type" evidence="4">
    <location>
        <begin position="1"/>
        <end position="68"/>
    </location>
</feature>
<dbReference type="OrthoDB" id="6006at2"/>
<proteinExistence type="predicted"/>
<name>A0A2T5J472_9GAMM</name>
<dbReference type="AlphaFoldDB" id="A0A2T5J472"/>
<dbReference type="EMBL" id="QAON01000001">
    <property type="protein sequence ID" value="PTQ91402.1"/>
    <property type="molecule type" value="Genomic_DNA"/>
</dbReference>
<dbReference type="Proteomes" id="UP000244223">
    <property type="component" value="Unassembled WGS sequence"/>
</dbReference>
<evidence type="ECO:0000313" key="6">
    <source>
        <dbReference type="Proteomes" id="UP000244223"/>
    </source>
</evidence>
<keyword evidence="2" id="KW-0238">DNA-binding</keyword>
<gene>
    <name evidence="5" type="ORF">C8N29_101475</name>
</gene>
<accession>A0A2T5J472</accession>
<evidence type="ECO:0000256" key="1">
    <source>
        <dbReference type="ARBA" id="ARBA00023015"/>
    </source>
</evidence>
<dbReference type="PANTHER" id="PTHR30204:SF94">
    <property type="entry name" value="HEAVY METAL-DEPENDENT TRANSCRIPTIONAL REGULATOR HI_0293-RELATED"/>
    <property type="match status" value="1"/>
</dbReference>
<evidence type="ECO:0000313" key="5">
    <source>
        <dbReference type="EMBL" id="PTQ91402.1"/>
    </source>
</evidence>
<dbReference type="SMART" id="SM00422">
    <property type="entry name" value="HTH_MERR"/>
    <property type="match status" value="1"/>
</dbReference>
<evidence type="ECO:0000259" key="4">
    <source>
        <dbReference type="PROSITE" id="PS50937"/>
    </source>
</evidence>
<sequence>MLIGQLAQATMVSRDTIRFYEKQGLIRSHKQENGYKSYSKQTVDTIHFIKLAQELGFSLREIADITPMLMGGTLASELVSTFIDNKIALIDQRIANLQQLKQRLLTLPIGESCPLRRDCSTLTTH</sequence>
<dbReference type="InterPro" id="IPR000551">
    <property type="entry name" value="MerR-type_HTH_dom"/>
</dbReference>
<dbReference type="InterPro" id="IPR047057">
    <property type="entry name" value="MerR_fam"/>
</dbReference>
<dbReference type="Pfam" id="PF13411">
    <property type="entry name" value="MerR_1"/>
    <property type="match status" value="1"/>
</dbReference>
<dbReference type="Gene3D" id="1.10.1660.10">
    <property type="match status" value="1"/>
</dbReference>
<dbReference type="RefSeq" id="WP_107864412.1">
    <property type="nucleotide sequence ID" value="NZ_QAON01000001.1"/>
</dbReference>
<evidence type="ECO:0000256" key="2">
    <source>
        <dbReference type="ARBA" id="ARBA00023125"/>
    </source>
</evidence>
<dbReference type="PROSITE" id="PS50937">
    <property type="entry name" value="HTH_MERR_2"/>
    <property type="match status" value="1"/>
</dbReference>
<keyword evidence="1" id="KW-0805">Transcription regulation</keyword>
<dbReference type="PANTHER" id="PTHR30204">
    <property type="entry name" value="REDOX-CYCLING DRUG-SENSING TRANSCRIPTIONAL ACTIVATOR SOXR"/>
    <property type="match status" value="1"/>
</dbReference>
<reference evidence="5 6" key="1">
    <citation type="submission" date="2018-04" db="EMBL/GenBank/DDBJ databases">
        <title>Genomic Encyclopedia of Archaeal and Bacterial Type Strains, Phase II (KMG-II): from individual species to whole genera.</title>
        <authorList>
            <person name="Goeker M."/>
        </authorList>
    </citation>
    <scope>NUCLEOTIDE SEQUENCE [LARGE SCALE GENOMIC DNA]</scope>
    <source>
        <strain evidence="5 6">DSM 5822</strain>
    </source>
</reference>
<keyword evidence="6" id="KW-1185">Reference proteome</keyword>
<dbReference type="GO" id="GO:0003700">
    <property type="term" value="F:DNA-binding transcription factor activity"/>
    <property type="evidence" value="ECO:0007669"/>
    <property type="project" value="InterPro"/>
</dbReference>
<organism evidence="5 6">
    <name type="scientific">Agitococcus lubricus</name>
    <dbReference type="NCBI Taxonomy" id="1077255"/>
    <lineage>
        <taxon>Bacteria</taxon>
        <taxon>Pseudomonadati</taxon>
        <taxon>Pseudomonadota</taxon>
        <taxon>Gammaproteobacteria</taxon>
        <taxon>Moraxellales</taxon>
        <taxon>Moraxellaceae</taxon>
        <taxon>Agitococcus</taxon>
    </lineage>
</organism>
<keyword evidence="3" id="KW-0804">Transcription</keyword>
<comment type="caution">
    <text evidence="5">The sequence shown here is derived from an EMBL/GenBank/DDBJ whole genome shotgun (WGS) entry which is preliminary data.</text>
</comment>
<protein>
    <submittedName>
        <fullName evidence="5">MerR family copper efflux transcriptional regulator</fullName>
    </submittedName>
</protein>
<dbReference type="InterPro" id="IPR009061">
    <property type="entry name" value="DNA-bd_dom_put_sf"/>
</dbReference>
<evidence type="ECO:0000256" key="3">
    <source>
        <dbReference type="ARBA" id="ARBA00023163"/>
    </source>
</evidence>